<dbReference type="InParanoid" id="A0A067MSS2"/>
<dbReference type="GO" id="GO:0020037">
    <property type="term" value="F:heme binding"/>
    <property type="evidence" value="ECO:0007669"/>
    <property type="project" value="InterPro"/>
</dbReference>
<evidence type="ECO:0000256" key="7">
    <source>
        <dbReference type="ARBA" id="ARBA00023004"/>
    </source>
</evidence>
<keyword evidence="4 9" id="KW-0349">Heme</keyword>
<keyword evidence="13" id="KW-1185">Reference proteome</keyword>
<evidence type="ECO:0000256" key="8">
    <source>
        <dbReference type="ARBA" id="ARBA00023033"/>
    </source>
</evidence>
<dbReference type="HOGENOM" id="CLU_001570_2_0_1"/>
<evidence type="ECO:0000313" key="12">
    <source>
        <dbReference type="EMBL" id="KDQ14636.1"/>
    </source>
</evidence>
<keyword evidence="8 10" id="KW-0503">Monooxygenase</keyword>
<comment type="similarity">
    <text evidence="3 10">Belongs to the cytochrome P450 family.</text>
</comment>
<dbReference type="Pfam" id="PF00067">
    <property type="entry name" value="p450"/>
    <property type="match status" value="1"/>
</dbReference>
<keyword evidence="7 9" id="KW-0408">Iron</keyword>
<feature type="transmembrane region" description="Helical" evidence="11">
    <location>
        <begin position="260"/>
        <end position="280"/>
    </location>
</feature>
<dbReference type="Proteomes" id="UP000027195">
    <property type="component" value="Unassembled WGS sequence"/>
</dbReference>
<evidence type="ECO:0000313" key="13">
    <source>
        <dbReference type="Proteomes" id="UP000027195"/>
    </source>
</evidence>
<dbReference type="GO" id="GO:0016705">
    <property type="term" value="F:oxidoreductase activity, acting on paired donors, with incorporation or reduction of molecular oxygen"/>
    <property type="evidence" value="ECO:0007669"/>
    <property type="project" value="InterPro"/>
</dbReference>
<proteinExistence type="inferred from homology"/>
<dbReference type="GO" id="GO:0005506">
    <property type="term" value="F:iron ion binding"/>
    <property type="evidence" value="ECO:0007669"/>
    <property type="project" value="InterPro"/>
</dbReference>
<evidence type="ECO:0000256" key="4">
    <source>
        <dbReference type="ARBA" id="ARBA00022617"/>
    </source>
</evidence>
<dbReference type="OrthoDB" id="3934656at2759"/>
<dbReference type="PANTHER" id="PTHR46300">
    <property type="entry name" value="P450, PUTATIVE (EUROFUNG)-RELATED-RELATED"/>
    <property type="match status" value="1"/>
</dbReference>
<reference evidence="13" key="1">
    <citation type="journal article" date="2014" name="Proc. Natl. Acad. Sci. U.S.A.">
        <title>Extensive sampling of basidiomycete genomes demonstrates inadequacy of the white-rot/brown-rot paradigm for wood decay fungi.</title>
        <authorList>
            <person name="Riley R."/>
            <person name="Salamov A.A."/>
            <person name="Brown D.W."/>
            <person name="Nagy L.G."/>
            <person name="Floudas D."/>
            <person name="Held B.W."/>
            <person name="Levasseur A."/>
            <person name="Lombard V."/>
            <person name="Morin E."/>
            <person name="Otillar R."/>
            <person name="Lindquist E.A."/>
            <person name="Sun H."/>
            <person name="LaButti K.M."/>
            <person name="Schmutz J."/>
            <person name="Jabbour D."/>
            <person name="Luo H."/>
            <person name="Baker S.E."/>
            <person name="Pisabarro A.G."/>
            <person name="Walton J.D."/>
            <person name="Blanchette R.A."/>
            <person name="Henrissat B."/>
            <person name="Martin F."/>
            <person name="Cullen D."/>
            <person name="Hibbett D.S."/>
            <person name="Grigoriev I.V."/>
        </authorList>
    </citation>
    <scope>NUCLEOTIDE SEQUENCE [LARGE SCALE GENOMIC DNA]</scope>
    <source>
        <strain evidence="13">FD-172 SS1</strain>
    </source>
</reference>
<evidence type="ECO:0000256" key="9">
    <source>
        <dbReference type="PIRSR" id="PIRSR602401-1"/>
    </source>
</evidence>
<dbReference type="CDD" id="cd11065">
    <property type="entry name" value="CYP64-like"/>
    <property type="match status" value="1"/>
</dbReference>
<organism evidence="12 13">
    <name type="scientific">Botryobasidium botryosum (strain FD-172 SS1)</name>
    <dbReference type="NCBI Taxonomy" id="930990"/>
    <lineage>
        <taxon>Eukaryota</taxon>
        <taxon>Fungi</taxon>
        <taxon>Dikarya</taxon>
        <taxon>Basidiomycota</taxon>
        <taxon>Agaricomycotina</taxon>
        <taxon>Agaricomycetes</taxon>
        <taxon>Cantharellales</taxon>
        <taxon>Botryobasidiaceae</taxon>
        <taxon>Botryobasidium</taxon>
    </lineage>
</organism>
<dbReference type="EMBL" id="KL198036">
    <property type="protein sequence ID" value="KDQ14636.1"/>
    <property type="molecule type" value="Genomic_DNA"/>
</dbReference>
<comment type="pathway">
    <text evidence="2">Secondary metabolite biosynthesis.</text>
</comment>
<dbReference type="InterPro" id="IPR050364">
    <property type="entry name" value="Cytochrome_P450_fung"/>
</dbReference>
<sequence length="331" mass="37014">MDAIYKIEVENAENEYVTLAEEAVNQINGTIPSGAAVVNFLPFLCYLPSWLPGTGFQRAAAEGRKTVKAMSERPMEYVKRRIAEGIADPSESFTSMALENFQYEGAEDDIKWASATMYAAGADTTISALKTFILAMTLFPDVQKKAQAEIDSVVGNGRLPTFEDMEALPYIGCVIKEVLRWRVVLPLGIGHSAHTSDYYAGYYIPKDTAVQANVWAITRNEKMYPDPERFWPERFEGGDKDIVDPHLYAFGFGRRICPGMHFAGATIYITIVSLLAIFDISKDVDEQGREITPDGSDDGCFINHVNPFRCRIRPRSPQTVELLKKGQEELR</sequence>
<accession>A0A067MSS2</accession>
<dbReference type="PANTHER" id="PTHR46300:SF7">
    <property type="entry name" value="P450, PUTATIVE (EUROFUNG)-RELATED"/>
    <property type="match status" value="1"/>
</dbReference>
<feature type="binding site" description="axial binding residue" evidence="9">
    <location>
        <position position="257"/>
    </location>
    <ligand>
        <name>heme</name>
        <dbReference type="ChEBI" id="CHEBI:30413"/>
    </ligand>
    <ligandPart>
        <name>Fe</name>
        <dbReference type="ChEBI" id="CHEBI:18248"/>
    </ligandPart>
</feature>
<dbReference type="SUPFAM" id="SSF48264">
    <property type="entry name" value="Cytochrome P450"/>
    <property type="match status" value="1"/>
</dbReference>
<evidence type="ECO:0000256" key="6">
    <source>
        <dbReference type="ARBA" id="ARBA00023002"/>
    </source>
</evidence>
<dbReference type="STRING" id="930990.A0A067MSS2"/>
<dbReference type="Gene3D" id="1.10.630.10">
    <property type="entry name" value="Cytochrome P450"/>
    <property type="match status" value="1"/>
</dbReference>
<evidence type="ECO:0000256" key="11">
    <source>
        <dbReference type="SAM" id="Phobius"/>
    </source>
</evidence>
<dbReference type="AlphaFoldDB" id="A0A067MSS2"/>
<keyword evidence="11" id="KW-1133">Transmembrane helix</keyword>
<dbReference type="InterPro" id="IPR017972">
    <property type="entry name" value="Cyt_P450_CS"/>
</dbReference>
<keyword evidence="11" id="KW-0812">Transmembrane</keyword>
<dbReference type="InterPro" id="IPR001128">
    <property type="entry name" value="Cyt_P450"/>
</dbReference>
<protein>
    <recommendedName>
        <fullName evidence="14">Cytochrome P450</fullName>
    </recommendedName>
</protein>
<keyword evidence="11" id="KW-0472">Membrane</keyword>
<gene>
    <name evidence="12" type="ORF">BOTBODRAFT_32385</name>
</gene>
<dbReference type="PRINTS" id="PR00463">
    <property type="entry name" value="EP450I"/>
</dbReference>
<dbReference type="PROSITE" id="PS00086">
    <property type="entry name" value="CYTOCHROME_P450"/>
    <property type="match status" value="1"/>
</dbReference>
<evidence type="ECO:0008006" key="14">
    <source>
        <dbReference type="Google" id="ProtNLM"/>
    </source>
</evidence>
<evidence type="ECO:0000256" key="1">
    <source>
        <dbReference type="ARBA" id="ARBA00001971"/>
    </source>
</evidence>
<dbReference type="InterPro" id="IPR002401">
    <property type="entry name" value="Cyt_P450_E_grp-I"/>
</dbReference>
<evidence type="ECO:0000256" key="3">
    <source>
        <dbReference type="ARBA" id="ARBA00010617"/>
    </source>
</evidence>
<evidence type="ECO:0000256" key="5">
    <source>
        <dbReference type="ARBA" id="ARBA00022723"/>
    </source>
</evidence>
<comment type="cofactor">
    <cofactor evidence="1 9">
        <name>heme</name>
        <dbReference type="ChEBI" id="CHEBI:30413"/>
    </cofactor>
</comment>
<dbReference type="GO" id="GO:0004497">
    <property type="term" value="F:monooxygenase activity"/>
    <property type="evidence" value="ECO:0007669"/>
    <property type="project" value="UniProtKB-KW"/>
</dbReference>
<keyword evidence="5 9" id="KW-0479">Metal-binding</keyword>
<name>A0A067MSS2_BOTB1</name>
<dbReference type="InterPro" id="IPR036396">
    <property type="entry name" value="Cyt_P450_sf"/>
</dbReference>
<keyword evidence="6 10" id="KW-0560">Oxidoreductase</keyword>
<evidence type="ECO:0000256" key="2">
    <source>
        <dbReference type="ARBA" id="ARBA00005179"/>
    </source>
</evidence>
<evidence type="ECO:0000256" key="10">
    <source>
        <dbReference type="RuleBase" id="RU000461"/>
    </source>
</evidence>
<dbReference type="PRINTS" id="PR00385">
    <property type="entry name" value="P450"/>
</dbReference>